<gene>
    <name evidence="9" type="ORF">TrCOL_g637</name>
</gene>
<accession>A0A9W7GLN6</accession>
<organism evidence="9 10">
    <name type="scientific">Triparma columacea</name>
    <dbReference type="NCBI Taxonomy" id="722753"/>
    <lineage>
        <taxon>Eukaryota</taxon>
        <taxon>Sar</taxon>
        <taxon>Stramenopiles</taxon>
        <taxon>Ochrophyta</taxon>
        <taxon>Bolidophyceae</taxon>
        <taxon>Parmales</taxon>
        <taxon>Triparmaceae</taxon>
        <taxon>Triparma</taxon>
    </lineage>
</organism>
<dbReference type="Pfam" id="PF08627">
    <property type="entry name" value="CRT-like"/>
    <property type="match status" value="1"/>
</dbReference>
<comment type="subcellular location">
    <subcellularLocation>
        <location evidence="1">Membrane</location>
        <topology evidence="1">Multi-pass membrane protein</topology>
    </subcellularLocation>
</comment>
<feature type="transmembrane region" description="Helical" evidence="8">
    <location>
        <begin position="6"/>
        <end position="25"/>
    </location>
</feature>
<feature type="transmembrane region" description="Helical" evidence="8">
    <location>
        <begin position="293"/>
        <end position="310"/>
    </location>
</feature>
<feature type="transmembrane region" description="Helical" evidence="8">
    <location>
        <begin position="72"/>
        <end position="91"/>
    </location>
</feature>
<dbReference type="EMBL" id="BRYA01000368">
    <property type="protein sequence ID" value="GMI48001.1"/>
    <property type="molecule type" value="Genomic_DNA"/>
</dbReference>
<proteinExistence type="inferred from homology"/>
<dbReference type="InterPro" id="IPR037185">
    <property type="entry name" value="EmrE-like"/>
</dbReference>
<dbReference type="GO" id="GO:0016020">
    <property type="term" value="C:membrane"/>
    <property type="evidence" value="ECO:0007669"/>
    <property type="project" value="UniProtKB-SubCell"/>
</dbReference>
<sequence>MYKYPFFNSLLSVFVYVPVCFAYIIPMQLMGKISLQQRQIPKYKFAIMGGLDSVAGVMSTFSLNYIPNASLVVLLGQASIPISMIISKMFLKAKYTRSQYAGAGVVMMGIVVVLIPEFFGKKNGEEETTGQNQNFWIFIQIISIVPGVFSSVYKEKALGTVDIDVTYLNGWVALFQFLFALPLAIPSAYASNLTIPEIPQNMIDGARCALGQSFSFVSDSTSNLMYNDCSMAPFYVSSYLFFNLALNILIVLVLKHGSAAILAMSSTILVPLGNFAFSLDFMPGHKPQRPTDIAGLFVIMAGLMVFRYFEQVWDNCRSTRARLGGRSSVMSKQDEIAEKMATQRSAAFVGLSGPGTGIDRPMHESLRLNFIRAERRRINWLRSPAEIRGSLLMKLGVAPSPNFWTPKETLSTSSTPRDGGGGGKSPGLISERVLARMEAGGWGRGKGRKDKGKGGGGGRGKFKAGITRSNSLSPGMGGGKGGGDELYGNL</sequence>
<feature type="transmembrane region" description="Helical" evidence="8">
    <location>
        <begin position="234"/>
        <end position="254"/>
    </location>
</feature>
<evidence type="ECO:0000313" key="10">
    <source>
        <dbReference type="Proteomes" id="UP001165065"/>
    </source>
</evidence>
<dbReference type="InterPro" id="IPR013936">
    <property type="entry name" value="CRT-like"/>
</dbReference>
<reference evidence="10" key="1">
    <citation type="journal article" date="2023" name="Commun. Biol.">
        <title>Genome analysis of Parmales, the sister group of diatoms, reveals the evolutionary specialization of diatoms from phago-mixotrophs to photoautotrophs.</title>
        <authorList>
            <person name="Ban H."/>
            <person name="Sato S."/>
            <person name="Yoshikawa S."/>
            <person name="Yamada K."/>
            <person name="Nakamura Y."/>
            <person name="Ichinomiya M."/>
            <person name="Sato N."/>
            <person name="Blanc-Mathieu R."/>
            <person name="Endo H."/>
            <person name="Kuwata A."/>
            <person name="Ogata H."/>
        </authorList>
    </citation>
    <scope>NUCLEOTIDE SEQUENCE [LARGE SCALE GENOMIC DNA]</scope>
</reference>
<keyword evidence="6 8" id="KW-0472">Membrane</keyword>
<evidence type="ECO:0000256" key="8">
    <source>
        <dbReference type="SAM" id="Phobius"/>
    </source>
</evidence>
<evidence type="ECO:0000256" key="3">
    <source>
        <dbReference type="ARBA" id="ARBA00022448"/>
    </source>
</evidence>
<protein>
    <submittedName>
        <fullName evidence="9">Uncharacterized protein</fullName>
    </submittedName>
</protein>
<dbReference type="OrthoDB" id="416555at2759"/>
<keyword evidence="4 8" id="KW-0812">Transmembrane</keyword>
<keyword evidence="10" id="KW-1185">Reference proteome</keyword>
<evidence type="ECO:0000256" key="4">
    <source>
        <dbReference type="ARBA" id="ARBA00022692"/>
    </source>
</evidence>
<keyword evidence="3" id="KW-0813">Transport</keyword>
<evidence type="ECO:0000256" key="7">
    <source>
        <dbReference type="SAM" id="MobiDB-lite"/>
    </source>
</evidence>
<feature type="transmembrane region" description="Helical" evidence="8">
    <location>
        <begin position="98"/>
        <end position="115"/>
    </location>
</feature>
<dbReference type="PANTHER" id="PTHR31326:SF1">
    <property type="entry name" value="PROTEIN CLT2, CHLOROPLASTIC"/>
    <property type="match status" value="1"/>
</dbReference>
<keyword evidence="5 8" id="KW-1133">Transmembrane helix</keyword>
<feature type="compositionally biased region" description="Gly residues" evidence="7">
    <location>
        <begin position="475"/>
        <end position="490"/>
    </location>
</feature>
<dbReference type="PANTHER" id="PTHR31326">
    <property type="entry name" value="PROTEIN CLT2, CHLOROPLASTIC"/>
    <property type="match status" value="1"/>
</dbReference>
<feature type="transmembrane region" description="Helical" evidence="8">
    <location>
        <begin position="165"/>
        <end position="185"/>
    </location>
</feature>
<evidence type="ECO:0000313" key="9">
    <source>
        <dbReference type="EMBL" id="GMI48001.1"/>
    </source>
</evidence>
<comment type="caution">
    <text evidence="9">The sequence shown here is derived from an EMBL/GenBank/DDBJ whole genome shotgun (WGS) entry which is preliminary data.</text>
</comment>
<feature type="transmembrane region" description="Helical" evidence="8">
    <location>
        <begin position="135"/>
        <end position="153"/>
    </location>
</feature>
<evidence type="ECO:0000256" key="5">
    <source>
        <dbReference type="ARBA" id="ARBA00022989"/>
    </source>
</evidence>
<name>A0A9W7GLN6_9STRA</name>
<dbReference type="AlphaFoldDB" id="A0A9W7GLN6"/>
<dbReference type="Proteomes" id="UP001165065">
    <property type="component" value="Unassembled WGS sequence"/>
</dbReference>
<dbReference type="SUPFAM" id="SSF103481">
    <property type="entry name" value="Multidrug resistance efflux transporter EmrE"/>
    <property type="match status" value="1"/>
</dbReference>
<feature type="transmembrane region" description="Helical" evidence="8">
    <location>
        <begin position="261"/>
        <end position="281"/>
    </location>
</feature>
<evidence type="ECO:0000256" key="2">
    <source>
        <dbReference type="ARBA" id="ARBA00006690"/>
    </source>
</evidence>
<evidence type="ECO:0000256" key="1">
    <source>
        <dbReference type="ARBA" id="ARBA00004141"/>
    </source>
</evidence>
<evidence type="ECO:0000256" key="6">
    <source>
        <dbReference type="ARBA" id="ARBA00023136"/>
    </source>
</evidence>
<comment type="similarity">
    <text evidence="2">Belongs to the CRT-like transporter family.</text>
</comment>
<feature type="region of interest" description="Disordered" evidence="7">
    <location>
        <begin position="404"/>
        <end position="490"/>
    </location>
</feature>